<evidence type="ECO:0000259" key="9">
    <source>
        <dbReference type="PROSITE" id="PS51212"/>
    </source>
</evidence>
<dbReference type="GO" id="GO:0005886">
    <property type="term" value="C:plasma membrane"/>
    <property type="evidence" value="ECO:0007669"/>
    <property type="project" value="TreeGrafter"/>
</dbReference>
<organism evidence="10 11">
    <name type="scientific">Bugula neritina</name>
    <name type="common">Brown bryozoan</name>
    <name type="synonym">Sertularia neritina</name>
    <dbReference type="NCBI Taxonomy" id="10212"/>
    <lineage>
        <taxon>Eukaryota</taxon>
        <taxon>Metazoa</taxon>
        <taxon>Spiralia</taxon>
        <taxon>Lophotrochozoa</taxon>
        <taxon>Bryozoa</taxon>
        <taxon>Gymnolaemata</taxon>
        <taxon>Cheilostomatida</taxon>
        <taxon>Flustrina</taxon>
        <taxon>Buguloidea</taxon>
        <taxon>Bugulidae</taxon>
        <taxon>Bugula</taxon>
    </lineage>
</organism>
<feature type="compositionally biased region" description="Pro residues" evidence="7">
    <location>
        <begin position="74"/>
        <end position="99"/>
    </location>
</feature>
<feature type="transmembrane region" description="Helical" evidence="8">
    <location>
        <begin position="205"/>
        <end position="230"/>
    </location>
</feature>
<name>A0A7J7JU83_BUGNE</name>
<evidence type="ECO:0000256" key="1">
    <source>
        <dbReference type="ARBA" id="ARBA00004167"/>
    </source>
</evidence>
<dbReference type="OrthoDB" id="4781at2759"/>
<protein>
    <submittedName>
        <fullName evidence="10">LIPI</fullName>
    </submittedName>
</protein>
<evidence type="ECO:0000313" key="10">
    <source>
        <dbReference type="EMBL" id="KAF6029939.1"/>
    </source>
</evidence>
<evidence type="ECO:0000256" key="4">
    <source>
        <dbReference type="ARBA" id="ARBA00022989"/>
    </source>
</evidence>
<evidence type="ECO:0000256" key="5">
    <source>
        <dbReference type="ARBA" id="ARBA00023136"/>
    </source>
</evidence>
<dbReference type="PROSITE" id="PS51212">
    <property type="entry name" value="WSC"/>
    <property type="match status" value="1"/>
</dbReference>
<dbReference type="AlphaFoldDB" id="A0A7J7JU83"/>
<keyword evidence="11" id="KW-1185">Reference proteome</keyword>
<gene>
    <name evidence="10" type="ORF">EB796_011769</name>
</gene>
<dbReference type="EMBL" id="VXIV02001775">
    <property type="protein sequence ID" value="KAF6029939.1"/>
    <property type="molecule type" value="Genomic_DNA"/>
</dbReference>
<dbReference type="InterPro" id="IPR002889">
    <property type="entry name" value="WSC_carb-bd"/>
</dbReference>
<keyword evidence="5 8" id="KW-0472">Membrane</keyword>
<reference evidence="10" key="1">
    <citation type="submission" date="2020-06" db="EMBL/GenBank/DDBJ databases">
        <title>Draft genome of Bugula neritina, a colonial animal packing powerful symbionts and potential medicines.</title>
        <authorList>
            <person name="Rayko M."/>
        </authorList>
    </citation>
    <scope>NUCLEOTIDE SEQUENCE [LARGE SCALE GENOMIC DNA]</scope>
    <source>
        <strain evidence="10">Kwan_BN1</strain>
    </source>
</reference>
<evidence type="ECO:0000256" key="3">
    <source>
        <dbReference type="ARBA" id="ARBA00022729"/>
    </source>
</evidence>
<keyword evidence="6" id="KW-0325">Glycoprotein</keyword>
<feature type="region of interest" description="Disordered" evidence="7">
    <location>
        <begin position="21"/>
        <end position="121"/>
    </location>
</feature>
<evidence type="ECO:0000256" key="7">
    <source>
        <dbReference type="SAM" id="MobiDB-lite"/>
    </source>
</evidence>
<accession>A0A7J7JU83</accession>
<feature type="domain" description="WSC" evidence="9">
    <location>
        <begin position="255"/>
        <end position="347"/>
    </location>
</feature>
<comment type="caution">
    <text evidence="10">The sequence shown here is derived from an EMBL/GenBank/DDBJ whole genome shotgun (WGS) entry which is preliminary data.</text>
</comment>
<dbReference type="InterPro" id="IPR051836">
    <property type="entry name" value="Kremen_rcpt"/>
</dbReference>
<dbReference type="PANTHER" id="PTHR24269:SF16">
    <property type="entry name" value="PROTEIN SLG1"/>
    <property type="match status" value="1"/>
</dbReference>
<comment type="subcellular location">
    <subcellularLocation>
        <location evidence="1">Membrane</location>
        <topology evidence="1">Single-pass membrane protein</topology>
    </subcellularLocation>
</comment>
<dbReference type="PANTHER" id="PTHR24269">
    <property type="entry name" value="KREMEN PROTEIN"/>
    <property type="match status" value="1"/>
</dbReference>
<sequence>MLQVTMAEAEMNVYEYVTTEDQKTGTYQGLSAPRPIEAQPVGKVNPPPGQQGDHHYEQLPAGNQQQFLPQQGYAPPPGNASYTQPPPGYAPHTQPPPGYAPQTQLAHGNAPHTQPPPGYVQQGYSAQPLAYGYVSGQQVIVQAPQPLPAVTDTGSTCWLVVGILTAILCCLPLGVAGAVMAYLSGEDARRGNAAAHKTKICQSKALTLTGLGIGLLFIIALLCLVLIPIYSIGSYSGSFGYWTSTPGYSGTLPYDVSYLGCFDDSVFSRDLDGDDYDFGADLSVEKCTDYCSARNYLYAGLQNGNYCYCGTSYGSYGELGQYKCSSVCSADGMECGGFYANSVYRTNYFG</sequence>
<evidence type="ECO:0000256" key="8">
    <source>
        <dbReference type="SAM" id="Phobius"/>
    </source>
</evidence>
<feature type="transmembrane region" description="Helical" evidence="8">
    <location>
        <begin position="158"/>
        <end position="184"/>
    </location>
</feature>
<proteinExistence type="predicted"/>
<evidence type="ECO:0000256" key="2">
    <source>
        <dbReference type="ARBA" id="ARBA00022692"/>
    </source>
</evidence>
<keyword evidence="3" id="KW-0732">Signal</keyword>
<keyword evidence="2 8" id="KW-0812">Transmembrane</keyword>
<evidence type="ECO:0000256" key="6">
    <source>
        <dbReference type="ARBA" id="ARBA00023180"/>
    </source>
</evidence>
<dbReference type="Proteomes" id="UP000593567">
    <property type="component" value="Unassembled WGS sequence"/>
</dbReference>
<keyword evidence="4 8" id="KW-1133">Transmembrane helix</keyword>
<evidence type="ECO:0000313" key="11">
    <source>
        <dbReference type="Proteomes" id="UP000593567"/>
    </source>
</evidence>
<dbReference type="SMART" id="SM00321">
    <property type="entry name" value="WSC"/>
    <property type="match status" value="1"/>
</dbReference>
<dbReference type="Pfam" id="PF01822">
    <property type="entry name" value="WSC"/>
    <property type="match status" value="1"/>
</dbReference>